<name>A0ABS5YIJ7_9ACTN</name>
<sequence length="405" mass="44781">MGGTFQVFRALLQIMDGAMSQTSPVGSLVRITGWDSRYNEDYDCSAFVPDPLPTQLNLAQETYLAVTDAAVAVARLDQVAFRLPNPGLLARPAIRQEAVSTSALEGTYAALDDVLEADFLNRSQLTASVAEVHNYVEAAELAFDWIKDKPITVGMLEQLQKILVRGTRGDSHDAGRIRTTQVFIGAGGGRVEDARFVPSPPGDQLRAGVDAWATWITADDTIPLVIKMALGHYQFETLHPFNDGNGRLGRLACVLQLAHRGELRVPVLNLSPWLEGRRRIYQDHLLAVSATGDFEPWIRFFSEAVRAQAVRRVEKIDALHDWRDEALAQLLDADVRGVAVRIVEDLLGYPLITARPTAERYGVSYQAANSAIRRLVQLGILEERTGRRYGRVFAARRVLNIINAA</sequence>
<dbReference type="PANTHER" id="PTHR13504">
    <property type="entry name" value="FIDO DOMAIN-CONTAINING PROTEIN DDB_G0283145"/>
    <property type="match status" value="1"/>
</dbReference>
<dbReference type="InterPro" id="IPR036597">
    <property type="entry name" value="Fido-like_dom_sf"/>
</dbReference>
<dbReference type="InterPro" id="IPR025758">
    <property type="entry name" value="Fic/DOC_N"/>
</dbReference>
<dbReference type="Pfam" id="PF13784">
    <property type="entry name" value="Fic_N"/>
    <property type="match status" value="1"/>
</dbReference>
<dbReference type="InterPro" id="IPR026287">
    <property type="entry name" value="SoFic-like"/>
</dbReference>
<dbReference type="PROSITE" id="PS51459">
    <property type="entry name" value="FIDO"/>
    <property type="match status" value="1"/>
</dbReference>
<dbReference type="EMBL" id="JAHKKG010000002">
    <property type="protein sequence ID" value="MBU2663218.1"/>
    <property type="molecule type" value="Genomic_DNA"/>
</dbReference>
<dbReference type="PIRSF" id="PIRSF038925">
    <property type="entry name" value="AMP-prot_trans"/>
    <property type="match status" value="1"/>
</dbReference>
<feature type="domain" description="Fido" evidence="1">
    <location>
        <begin position="151"/>
        <end position="303"/>
    </location>
</feature>
<dbReference type="InterPro" id="IPR003812">
    <property type="entry name" value="Fido"/>
</dbReference>
<protein>
    <submittedName>
        <fullName evidence="2">Fic family protein</fullName>
    </submittedName>
</protein>
<gene>
    <name evidence="2" type="ORF">KOI35_06820</name>
</gene>
<organism evidence="2 3">
    <name type="scientific">Paractinoplanes bogorensis</name>
    <dbReference type="NCBI Taxonomy" id="1610840"/>
    <lineage>
        <taxon>Bacteria</taxon>
        <taxon>Bacillati</taxon>
        <taxon>Actinomycetota</taxon>
        <taxon>Actinomycetes</taxon>
        <taxon>Micromonosporales</taxon>
        <taxon>Micromonosporaceae</taxon>
        <taxon>Paractinoplanes</taxon>
    </lineage>
</organism>
<proteinExistence type="predicted"/>
<dbReference type="PANTHER" id="PTHR13504:SF38">
    <property type="entry name" value="FIDO DOMAIN-CONTAINING PROTEIN"/>
    <property type="match status" value="1"/>
</dbReference>
<keyword evidence="3" id="KW-1185">Reference proteome</keyword>
<evidence type="ECO:0000313" key="3">
    <source>
        <dbReference type="Proteomes" id="UP001519654"/>
    </source>
</evidence>
<dbReference type="SUPFAM" id="SSF140931">
    <property type="entry name" value="Fic-like"/>
    <property type="match status" value="1"/>
</dbReference>
<evidence type="ECO:0000313" key="2">
    <source>
        <dbReference type="EMBL" id="MBU2663218.1"/>
    </source>
</evidence>
<dbReference type="RefSeq" id="WP_215785177.1">
    <property type="nucleotide sequence ID" value="NZ_JAHKKG010000002.1"/>
</dbReference>
<dbReference type="Pfam" id="PF02661">
    <property type="entry name" value="Fic"/>
    <property type="match status" value="1"/>
</dbReference>
<reference evidence="2 3" key="1">
    <citation type="submission" date="2021-06" db="EMBL/GenBank/DDBJ databases">
        <title>Actinoplanes lichenicola sp. nov., and Actinoplanes ovalisporus sp. nov., isolated from lichen in Thailand.</title>
        <authorList>
            <person name="Saeng-In P."/>
            <person name="Kanchanasin P."/>
            <person name="Yuki M."/>
            <person name="Kudo T."/>
            <person name="Ohkuma M."/>
            <person name="Phongsopitanun W."/>
            <person name="Tanasupawat S."/>
        </authorList>
    </citation>
    <scope>NUCLEOTIDE SEQUENCE [LARGE SCALE GENOMIC DNA]</scope>
    <source>
        <strain evidence="2 3">NBRC 110975</strain>
    </source>
</reference>
<accession>A0ABS5YIJ7</accession>
<comment type="caution">
    <text evidence="2">The sequence shown here is derived from an EMBL/GenBank/DDBJ whole genome shotgun (WGS) entry which is preliminary data.</text>
</comment>
<dbReference type="Gene3D" id="1.10.3290.10">
    <property type="entry name" value="Fido-like domain"/>
    <property type="match status" value="1"/>
</dbReference>
<evidence type="ECO:0000259" key="1">
    <source>
        <dbReference type="PROSITE" id="PS51459"/>
    </source>
</evidence>
<dbReference type="InterPro" id="IPR040198">
    <property type="entry name" value="Fido_containing"/>
</dbReference>
<dbReference type="Proteomes" id="UP001519654">
    <property type="component" value="Unassembled WGS sequence"/>
</dbReference>